<feature type="domain" description="Fibronectin type-III" evidence="13">
    <location>
        <begin position="201"/>
        <end position="304"/>
    </location>
</feature>
<feature type="region of interest" description="Disordered" evidence="9">
    <location>
        <begin position="1149"/>
        <end position="1205"/>
    </location>
</feature>
<dbReference type="Pfam" id="PF00041">
    <property type="entry name" value="fn3"/>
    <property type="match status" value="3"/>
</dbReference>
<keyword evidence="2" id="KW-0812">Transmembrane</keyword>
<dbReference type="InterPro" id="IPR029021">
    <property type="entry name" value="Prot-tyrosine_phosphatase-like"/>
</dbReference>
<dbReference type="PROSITE" id="PS50853">
    <property type="entry name" value="FN3"/>
    <property type="match status" value="4"/>
</dbReference>
<dbReference type="PROSITE" id="PS50055">
    <property type="entry name" value="TYR_PHOSPHATASE_PTP"/>
    <property type="match status" value="1"/>
</dbReference>
<feature type="domain" description="Fibronectin type-III" evidence="13">
    <location>
        <begin position="584"/>
        <end position="676"/>
    </location>
</feature>
<feature type="signal peptide" evidence="10">
    <location>
        <begin position="1"/>
        <end position="21"/>
    </location>
</feature>
<evidence type="ECO:0000256" key="1">
    <source>
        <dbReference type="ARBA" id="ARBA00004167"/>
    </source>
</evidence>
<feature type="compositionally biased region" description="Basic residues" evidence="9">
    <location>
        <begin position="1338"/>
        <end position="1349"/>
    </location>
</feature>
<evidence type="ECO:0000256" key="7">
    <source>
        <dbReference type="ARBA" id="ARBA00023136"/>
    </source>
</evidence>
<dbReference type="InterPro" id="IPR036116">
    <property type="entry name" value="FN3_sf"/>
</dbReference>
<evidence type="ECO:0000313" key="14">
    <source>
        <dbReference type="Proteomes" id="UP000694844"/>
    </source>
</evidence>
<comment type="subcellular location">
    <subcellularLocation>
        <location evidence="1">Membrane</location>
        <topology evidence="1">Single-pass membrane protein</topology>
    </subcellularLocation>
</comment>
<dbReference type="InterPro" id="IPR003595">
    <property type="entry name" value="Tyr_Pase_cat"/>
</dbReference>
<dbReference type="CDD" id="cd00063">
    <property type="entry name" value="FN3"/>
    <property type="match status" value="4"/>
</dbReference>
<dbReference type="SMART" id="SM00060">
    <property type="entry name" value="FN3"/>
    <property type="match status" value="4"/>
</dbReference>
<gene>
    <name evidence="15" type="primary">LOC111124302</name>
</gene>
<dbReference type="CDD" id="cd00055">
    <property type="entry name" value="EGF_Lam"/>
    <property type="match status" value="1"/>
</dbReference>
<feature type="region of interest" description="Disordered" evidence="9">
    <location>
        <begin position="430"/>
        <end position="457"/>
    </location>
</feature>
<dbReference type="Gene3D" id="2.60.40.10">
    <property type="entry name" value="Immunoglobulins"/>
    <property type="match status" value="4"/>
</dbReference>
<sequence>MIWRIAVGVIISTLYLYPVTSTCGWCEQDFFCYNTDCIELPRLTAPPVVTRSTCGVLSVTWRGWRSGRDPGDPRTSHYILKRSTEVDPENWVVFSRYNHYYEGQYFTETFDFPEGSPRQRFRVDVFLAINQSIINAFVPGSPSDFLSAACPDCPVGLFGEECSRPCNCRDNTTCNTDSGACRFGCRYGFTGLSCSIGLPTLPSPPLIYPGEVCGTANVTWKPGNFRDLDRSIIIHSYQIDYQEDGTPQWSTEKKLYTHDDSVDHYSSVISGLLPTGKYRFRVNIRVSQSGELLADYTWGLVSDPAVSPCEEMIGTTLIQKPLTTATYSSKSTLPEVISMVSKTPTTHSTTTQLAITPTTGPIKTTTRRASTEFTEKITTLTSTTAQPSTIPTRITKTTLKTLKTSAVNVSTSTNTLSPTSIRIWSTTMPTSTRTMHRTTTTLPTSTTTPFTANSSPTTRLASTTFDKSLLDKELELMITNLSVAYDPGHRPLVVRWRLDDRYTYLMTSGALMFGVAAVGNCFKPPAINWTNYPLTLEVREFKIPVWEHWRTYRIRIEYYQYSNTALVPSAELVYTTPKHEPSHSAENVSITNITSTSIKVRWTAPACVYRGSDVIFYTCVLNDLQSHTSVEFKTENTSVEIDRLKPFRKYTLVVAIDNDAGAGPSTSPLTFQTLEDVPGPPTVIKLTPLLSTAIMVIFAPPLETNGIVIQYRVSVLEEMTSNQLTVDTDVTSVTIKSLSPYTSYHIKVKARTNAGWGSFSTFRTVRTLEELPGSPTNFRIIQQSETMIGIQWTSPNFTRGILQGFKVSYRRGSSAAENFVFYEFHSTTIRVNISGLESGEYYHFRLQARSGAGDGPSVYQSSFTLPSTPPRPAVPQILYRNQQLTLNVLPSIMNVKHFYMARVYASDVTFPRKVIPEEEIGPKGDVILILDKADITQNVVYILGDNTTRHGVQNTALQSNHSYIFYLEVVTRFENILKSNHVKHPDAFTIDLMNDSEDDFSAEQESDLTGVIVGVVFGILSVPTAASLCIVMRRLKQKTDANSNNAPSHDWLRNVVLGKSNLRHSTCRRQNQNILNNSLQENTGRSLTLSQQRNNVKRASSFQSSKLKNLGRQNTNKRNLKRSLSDTEMMEKNNLYRAYDVILSQSKSLDSQSSRRCRNQREAVVGRHKDEGEITQEELKPKAPPKPARRRLHRSNTGSRIDDLKRRTCSPIQEEDVACVYDVAQTDYAIQSHPSKSLPQFHIDSSGRVLFMSHEHMTSDVKATDDLYGNGVVKKTKIKRKRRIIASTAMSENRRFGDTVVQRGTRQEHSNAYGGGYSTNLQSNDRLGHYTETEKDKRTRSRKLRRSLKRKSESVRINKALQKGDPRRSMSFCDTTNFRHNNLIGTSETELKHFNAKNAQHQDESDLLERGDCLEDGFTENVCGGKTGGRLKSRSFRDSDRTMRGDFREQDILKFWSKTYSFLDERKILSHQENLEDYKAIRFFEDDRPQTVSLELEFRSLPTGALGTTNVARQQARVPTHKLCLESYDHSRVILKPEGPDDYINASYIKDRIREGSPRYIACRSPQDKESALKFWRMILQEGTRVIVKLSQQPDILPSVVYRTIGPVAERFRLTHQEDVSHPGCLVRYLRLTNVLDHSSRGVYIIQDLLWPDDDHYYLPHDAKNFISLRNVVRKCMGTSSGPVVVQCCQEDGRSGVFIAVDALLLEYEKSREVNIFSFVRNMLKDRYGVIKTIWQYRFIYEALTEAQLDS</sequence>
<feature type="region of interest" description="Disordered" evidence="9">
    <location>
        <begin position="1091"/>
        <end position="1126"/>
    </location>
</feature>
<dbReference type="SUPFAM" id="SSF49265">
    <property type="entry name" value="Fibronectin type III"/>
    <property type="match status" value="3"/>
</dbReference>
<feature type="domain" description="Tyrosine specific protein phosphatases" evidence="12">
    <location>
        <begin position="1664"/>
        <end position="1738"/>
    </location>
</feature>
<evidence type="ECO:0000256" key="3">
    <source>
        <dbReference type="ARBA" id="ARBA00022729"/>
    </source>
</evidence>
<keyword evidence="8" id="KW-0325">Glycoprotein</keyword>
<evidence type="ECO:0000259" key="12">
    <source>
        <dbReference type="PROSITE" id="PS50056"/>
    </source>
</evidence>
<evidence type="ECO:0000256" key="4">
    <source>
        <dbReference type="ARBA" id="ARBA00022801"/>
    </source>
</evidence>
<evidence type="ECO:0000256" key="8">
    <source>
        <dbReference type="ARBA" id="ARBA00023180"/>
    </source>
</evidence>
<feature type="domain" description="Tyrosine-protein phosphatase" evidence="11">
    <location>
        <begin position="1494"/>
        <end position="1747"/>
    </location>
</feature>
<evidence type="ECO:0000256" key="10">
    <source>
        <dbReference type="SAM" id="SignalP"/>
    </source>
</evidence>
<feature type="region of interest" description="Disordered" evidence="9">
    <location>
        <begin position="1302"/>
        <end position="1368"/>
    </location>
</feature>
<dbReference type="GO" id="GO:0004725">
    <property type="term" value="F:protein tyrosine phosphatase activity"/>
    <property type="evidence" value="ECO:0007669"/>
    <property type="project" value="InterPro"/>
</dbReference>
<feature type="compositionally biased region" description="Basic and acidic residues" evidence="9">
    <location>
        <begin position="1326"/>
        <end position="1337"/>
    </location>
</feature>
<dbReference type="InterPro" id="IPR050713">
    <property type="entry name" value="RTP_Phos/Ushers"/>
</dbReference>
<dbReference type="SMART" id="SM00194">
    <property type="entry name" value="PTPc"/>
    <property type="match status" value="1"/>
</dbReference>
<dbReference type="GO" id="GO:0016020">
    <property type="term" value="C:membrane"/>
    <property type="evidence" value="ECO:0007669"/>
    <property type="project" value="UniProtKB-SubCell"/>
</dbReference>
<dbReference type="SMART" id="SM00404">
    <property type="entry name" value="PTPc_motif"/>
    <property type="match status" value="1"/>
</dbReference>
<proteinExistence type="predicted"/>
<name>A0A8B8D445_CRAVI</name>
<feature type="compositionally biased region" description="Polar residues" evidence="9">
    <location>
        <begin position="1091"/>
        <end position="1117"/>
    </location>
</feature>
<dbReference type="OrthoDB" id="6150402at2759"/>
<feature type="compositionally biased region" description="Basic and acidic residues" evidence="9">
    <location>
        <begin position="1159"/>
        <end position="1181"/>
    </location>
</feature>
<dbReference type="InterPro" id="IPR002049">
    <property type="entry name" value="LE_dom"/>
</dbReference>
<evidence type="ECO:0000256" key="9">
    <source>
        <dbReference type="SAM" id="MobiDB-lite"/>
    </source>
</evidence>
<dbReference type="PANTHER" id="PTHR46957:SF3">
    <property type="entry name" value="CYTOKINE RECEPTOR"/>
    <property type="match status" value="1"/>
</dbReference>
<keyword evidence="4" id="KW-0378">Hydrolase</keyword>
<feature type="compositionally biased region" description="Basic and acidic residues" evidence="9">
    <location>
        <begin position="1350"/>
        <end position="1368"/>
    </location>
</feature>
<accession>A0A8B8D445</accession>
<dbReference type="InterPro" id="IPR000387">
    <property type="entry name" value="Tyr_Pase_dom"/>
</dbReference>
<dbReference type="GeneID" id="111124302"/>
<keyword evidence="5" id="KW-0904">Protein phosphatase</keyword>
<keyword evidence="14" id="KW-1185">Reference proteome</keyword>
<evidence type="ECO:0000259" key="11">
    <source>
        <dbReference type="PROSITE" id="PS50055"/>
    </source>
</evidence>
<feature type="chain" id="PRO_5034925556" evidence="10">
    <location>
        <begin position="22"/>
        <end position="1751"/>
    </location>
</feature>
<feature type="domain" description="Fibronectin type-III" evidence="13">
    <location>
        <begin position="677"/>
        <end position="770"/>
    </location>
</feature>
<dbReference type="SUPFAM" id="SSF52799">
    <property type="entry name" value="(Phosphotyrosine protein) phosphatases II"/>
    <property type="match status" value="1"/>
</dbReference>
<reference evidence="15" key="1">
    <citation type="submission" date="2025-08" db="UniProtKB">
        <authorList>
            <consortium name="RefSeq"/>
        </authorList>
    </citation>
    <scope>IDENTIFICATION</scope>
    <source>
        <tissue evidence="15">Whole sample</tissue>
    </source>
</reference>
<keyword evidence="7" id="KW-0472">Membrane</keyword>
<keyword evidence="3 10" id="KW-0732">Signal</keyword>
<dbReference type="InterPro" id="IPR003961">
    <property type="entry name" value="FN3_dom"/>
</dbReference>
<dbReference type="Pfam" id="PF00102">
    <property type="entry name" value="Y_phosphatase"/>
    <property type="match status" value="1"/>
</dbReference>
<dbReference type="KEGG" id="cvn:111124302"/>
<dbReference type="InterPro" id="IPR013783">
    <property type="entry name" value="Ig-like_fold"/>
</dbReference>
<dbReference type="PRINTS" id="PR00700">
    <property type="entry name" value="PRTYPHPHTASE"/>
</dbReference>
<keyword evidence="6" id="KW-1133">Transmembrane helix</keyword>
<dbReference type="InterPro" id="IPR000242">
    <property type="entry name" value="PTP_cat"/>
</dbReference>
<evidence type="ECO:0000313" key="15">
    <source>
        <dbReference type="RefSeq" id="XP_022322863.1"/>
    </source>
</evidence>
<feature type="domain" description="Fibronectin type-III" evidence="13">
    <location>
        <begin position="774"/>
        <end position="871"/>
    </location>
</feature>
<evidence type="ECO:0000256" key="5">
    <source>
        <dbReference type="ARBA" id="ARBA00022912"/>
    </source>
</evidence>
<dbReference type="Gene3D" id="3.90.190.10">
    <property type="entry name" value="Protein tyrosine phosphatase superfamily"/>
    <property type="match status" value="1"/>
</dbReference>
<dbReference type="RefSeq" id="XP_022322863.1">
    <property type="nucleotide sequence ID" value="XM_022467155.1"/>
</dbReference>
<evidence type="ECO:0000259" key="13">
    <source>
        <dbReference type="PROSITE" id="PS50853"/>
    </source>
</evidence>
<protein>
    <submittedName>
        <fullName evidence="15">Uncharacterized protein LOC111124302</fullName>
    </submittedName>
</protein>
<organism evidence="14 15">
    <name type="scientific">Crassostrea virginica</name>
    <name type="common">Eastern oyster</name>
    <dbReference type="NCBI Taxonomy" id="6565"/>
    <lineage>
        <taxon>Eukaryota</taxon>
        <taxon>Metazoa</taxon>
        <taxon>Spiralia</taxon>
        <taxon>Lophotrochozoa</taxon>
        <taxon>Mollusca</taxon>
        <taxon>Bivalvia</taxon>
        <taxon>Autobranchia</taxon>
        <taxon>Pteriomorphia</taxon>
        <taxon>Ostreida</taxon>
        <taxon>Ostreoidea</taxon>
        <taxon>Ostreidae</taxon>
        <taxon>Crassostrea</taxon>
    </lineage>
</organism>
<dbReference type="Proteomes" id="UP000694844">
    <property type="component" value="Chromosome 3"/>
</dbReference>
<dbReference type="PROSITE" id="PS50056">
    <property type="entry name" value="TYR_PHOSPHATASE_2"/>
    <property type="match status" value="1"/>
</dbReference>
<evidence type="ECO:0000256" key="2">
    <source>
        <dbReference type="ARBA" id="ARBA00022692"/>
    </source>
</evidence>
<evidence type="ECO:0000256" key="6">
    <source>
        <dbReference type="ARBA" id="ARBA00022989"/>
    </source>
</evidence>
<dbReference type="CDD" id="cd00047">
    <property type="entry name" value="PTPc"/>
    <property type="match status" value="1"/>
</dbReference>
<dbReference type="Gene3D" id="2.170.300.10">
    <property type="entry name" value="Tie2 ligand-binding domain superfamily"/>
    <property type="match status" value="1"/>
</dbReference>
<dbReference type="PANTHER" id="PTHR46957">
    <property type="entry name" value="CYTOKINE RECEPTOR"/>
    <property type="match status" value="1"/>
</dbReference>